<keyword evidence="2" id="KW-1185">Reference proteome</keyword>
<comment type="caution">
    <text evidence="1">The sequence shown here is derived from an EMBL/GenBank/DDBJ whole genome shotgun (WGS) entry which is preliminary data.</text>
</comment>
<evidence type="ECO:0000313" key="1">
    <source>
        <dbReference type="EMBL" id="KAK3786908.1"/>
    </source>
</evidence>
<proteinExistence type="predicted"/>
<dbReference type="Proteomes" id="UP001283361">
    <property type="component" value="Unassembled WGS sequence"/>
</dbReference>
<evidence type="ECO:0000313" key="2">
    <source>
        <dbReference type="Proteomes" id="UP001283361"/>
    </source>
</evidence>
<gene>
    <name evidence="1" type="ORF">RRG08_063637</name>
</gene>
<protein>
    <submittedName>
        <fullName evidence="1">Uncharacterized protein</fullName>
    </submittedName>
</protein>
<accession>A0AAE1AFI2</accession>
<name>A0AAE1AFI2_9GAST</name>
<reference evidence="1" key="1">
    <citation type="journal article" date="2023" name="G3 (Bethesda)">
        <title>A reference genome for the long-term kleptoplast-retaining sea slug Elysia crispata morphotype clarki.</title>
        <authorList>
            <person name="Eastman K.E."/>
            <person name="Pendleton A.L."/>
            <person name="Shaikh M.A."/>
            <person name="Suttiyut T."/>
            <person name="Ogas R."/>
            <person name="Tomko P."/>
            <person name="Gavelis G."/>
            <person name="Widhalm J.R."/>
            <person name="Wisecaver J.H."/>
        </authorList>
    </citation>
    <scope>NUCLEOTIDE SEQUENCE</scope>
    <source>
        <strain evidence="1">ECLA1</strain>
    </source>
</reference>
<sequence>MTTVQDPFLTTRPSKTAIPQYLSQEDPTSLTMFTHTHTHTAEREVSGTLTVKYCYSTNWRNFCPGLYSDDQRDLSVDIPGLCAALLFAVYLPTACTEARASAVWPLSGVDVGPV</sequence>
<dbReference type="EMBL" id="JAWDGP010001929">
    <property type="protein sequence ID" value="KAK3786908.1"/>
    <property type="molecule type" value="Genomic_DNA"/>
</dbReference>
<organism evidence="1 2">
    <name type="scientific">Elysia crispata</name>
    <name type="common">lettuce slug</name>
    <dbReference type="NCBI Taxonomy" id="231223"/>
    <lineage>
        <taxon>Eukaryota</taxon>
        <taxon>Metazoa</taxon>
        <taxon>Spiralia</taxon>
        <taxon>Lophotrochozoa</taxon>
        <taxon>Mollusca</taxon>
        <taxon>Gastropoda</taxon>
        <taxon>Heterobranchia</taxon>
        <taxon>Euthyneura</taxon>
        <taxon>Panpulmonata</taxon>
        <taxon>Sacoglossa</taxon>
        <taxon>Placobranchoidea</taxon>
        <taxon>Plakobranchidae</taxon>
        <taxon>Elysia</taxon>
    </lineage>
</organism>
<dbReference type="AlphaFoldDB" id="A0AAE1AFI2"/>